<proteinExistence type="predicted"/>
<keyword evidence="1" id="KW-1133">Transmembrane helix</keyword>
<dbReference type="EMBL" id="LJRR01000447">
    <property type="protein sequence ID" value="KPZ08849.1"/>
    <property type="molecule type" value="Genomic_DNA"/>
</dbReference>
<dbReference type="Proteomes" id="UP000050317">
    <property type="component" value="Unassembled WGS sequence"/>
</dbReference>
<organism evidence="2 3">
    <name type="scientific">Pseudomonas syringae pv. viburni</name>
    <dbReference type="NCBI Taxonomy" id="251703"/>
    <lineage>
        <taxon>Bacteria</taxon>
        <taxon>Pseudomonadati</taxon>
        <taxon>Pseudomonadota</taxon>
        <taxon>Gammaproteobacteria</taxon>
        <taxon>Pseudomonadales</taxon>
        <taxon>Pseudomonadaceae</taxon>
        <taxon>Pseudomonas</taxon>
    </lineage>
</organism>
<accession>A0A0N8TBT0</accession>
<evidence type="ECO:0000313" key="3">
    <source>
        <dbReference type="Proteomes" id="UP000050317"/>
    </source>
</evidence>
<comment type="caution">
    <text evidence="2">The sequence shown here is derived from an EMBL/GenBank/DDBJ whole genome shotgun (WGS) entry which is preliminary data.</text>
</comment>
<reference evidence="2 3" key="1">
    <citation type="submission" date="2015-09" db="EMBL/GenBank/DDBJ databases">
        <title>Genome announcement of multiple Pseudomonas syringae strains.</title>
        <authorList>
            <person name="Thakur S."/>
            <person name="Wang P.W."/>
            <person name="Gong Y."/>
            <person name="Weir B.S."/>
            <person name="Guttman D.S."/>
        </authorList>
    </citation>
    <scope>NUCLEOTIDE SEQUENCE [LARGE SCALE GENOMIC DNA]</scope>
    <source>
        <strain evidence="2 3">ICMP3963</strain>
    </source>
</reference>
<feature type="transmembrane region" description="Helical" evidence="1">
    <location>
        <begin position="7"/>
        <end position="31"/>
    </location>
</feature>
<keyword evidence="1" id="KW-0812">Transmembrane</keyword>
<dbReference type="NCBIfam" id="TIGR02532">
    <property type="entry name" value="IV_pilin_GFxxxE"/>
    <property type="match status" value="1"/>
</dbReference>
<sequence length="235" mass="25525">MKKFSRGFGLIEIMVALVLGLVISLGIIQIFTASRGTYQSQNAAARMQEDARFILSKLIQEIRMSGMYGCLSFNSYTPVSPAIAWPTAFTTPILWDNASKTLTLVTSDVGTAGSTPTWTIVSDCQTTTQLYSGARTPGTGQTAFPIRQWIYAFSGTDLTIRPGNSTTPQPLLQNVADFSVSFGMAGNPMSYTSVITAANASSIRSVRISLTMQDGQNGIVKNQQYNVVAYLRNRF</sequence>
<evidence type="ECO:0000256" key="1">
    <source>
        <dbReference type="SAM" id="Phobius"/>
    </source>
</evidence>
<dbReference type="InterPro" id="IPR012902">
    <property type="entry name" value="N_methyl_site"/>
</dbReference>
<dbReference type="RefSeq" id="WP_024678097.1">
    <property type="nucleotide sequence ID" value="NZ_JYHK01000038.1"/>
</dbReference>
<dbReference type="PATRIC" id="fig|251703.9.peg.973"/>
<protein>
    <submittedName>
        <fullName evidence="2">Type IV pilus assembly protein PilW</fullName>
    </submittedName>
</protein>
<keyword evidence="1" id="KW-0472">Membrane</keyword>
<gene>
    <name evidence="2" type="ORF">ALO40_00709</name>
</gene>
<dbReference type="AlphaFoldDB" id="A0A0N8TBT0"/>
<evidence type="ECO:0000313" key="2">
    <source>
        <dbReference type="EMBL" id="KPZ08849.1"/>
    </source>
</evidence>
<dbReference type="Pfam" id="PF07963">
    <property type="entry name" value="N_methyl"/>
    <property type="match status" value="1"/>
</dbReference>
<name>A0A0N8TBT0_9PSED</name>